<protein>
    <submittedName>
        <fullName evidence="1">Uncharacterized protein</fullName>
    </submittedName>
</protein>
<dbReference type="EMBL" id="GL732527">
    <property type="protein sequence ID" value="EFX87721.1"/>
    <property type="molecule type" value="Genomic_DNA"/>
</dbReference>
<dbReference type="Proteomes" id="UP000000305">
    <property type="component" value="Unassembled WGS sequence"/>
</dbReference>
<dbReference type="InParanoid" id="E9FYS9"/>
<evidence type="ECO:0000313" key="1">
    <source>
        <dbReference type="EMBL" id="EFX87721.1"/>
    </source>
</evidence>
<accession>E9FYS9</accession>
<evidence type="ECO:0000313" key="2">
    <source>
        <dbReference type="Proteomes" id="UP000000305"/>
    </source>
</evidence>
<organism evidence="1 2">
    <name type="scientific">Daphnia pulex</name>
    <name type="common">Water flea</name>
    <dbReference type="NCBI Taxonomy" id="6669"/>
    <lineage>
        <taxon>Eukaryota</taxon>
        <taxon>Metazoa</taxon>
        <taxon>Ecdysozoa</taxon>
        <taxon>Arthropoda</taxon>
        <taxon>Crustacea</taxon>
        <taxon>Branchiopoda</taxon>
        <taxon>Diplostraca</taxon>
        <taxon>Cladocera</taxon>
        <taxon>Anomopoda</taxon>
        <taxon>Daphniidae</taxon>
        <taxon>Daphnia</taxon>
    </lineage>
</organism>
<gene>
    <name evidence="1" type="ORF">DAPPUDRAFT_235346</name>
</gene>
<dbReference type="HOGENOM" id="CLU_190930_0_0_1"/>
<name>E9FYS9_DAPPU</name>
<dbReference type="KEGG" id="dpx:DAPPUDRAFT_235346"/>
<keyword evidence="2" id="KW-1185">Reference proteome</keyword>
<dbReference type="AlphaFoldDB" id="E9FYS9"/>
<reference evidence="1 2" key="1">
    <citation type="journal article" date="2011" name="Science">
        <title>The ecoresponsive genome of Daphnia pulex.</title>
        <authorList>
            <person name="Colbourne J.K."/>
            <person name="Pfrender M.E."/>
            <person name="Gilbert D."/>
            <person name="Thomas W.K."/>
            <person name="Tucker A."/>
            <person name="Oakley T.H."/>
            <person name="Tokishita S."/>
            <person name="Aerts A."/>
            <person name="Arnold G.J."/>
            <person name="Basu M.K."/>
            <person name="Bauer D.J."/>
            <person name="Caceres C.E."/>
            <person name="Carmel L."/>
            <person name="Casola C."/>
            <person name="Choi J.H."/>
            <person name="Detter J.C."/>
            <person name="Dong Q."/>
            <person name="Dusheyko S."/>
            <person name="Eads B.D."/>
            <person name="Frohlich T."/>
            <person name="Geiler-Samerotte K.A."/>
            <person name="Gerlach D."/>
            <person name="Hatcher P."/>
            <person name="Jogdeo S."/>
            <person name="Krijgsveld J."/>
            <person name="Kriventseva E.V."/>
            <person name="Kultz D."/>
            <person name="Laforsch C."/>
            <person name="Lindquist E."/>
            <person name="Lopez J."/>
            <person name="Manak J.R."/>
            <person name="Muller J."/>
            <person name="Pangilinan J."/>
            <person name="Patwardhan R.P."/>
            <person name="Pitluck S."/>
            <person name="Pritham E.J."/>
            <person name="Rechtsteiner A."/>
            <person name="Rho M."/>
            <person name="Rogozin I.B."/>
            <person name="Sakarya O."/>
            <person name="Salamov A."/>
            <person name="Schaack S."/>
            <person name="Shapiro H."/>
            <person name="Shiga Y."/>
            <person name="Skalitzky C."/>
            <person name="Smith Z."/>
            <person name="Souvorov A."/>
            <person name="Sung W."/>
            <person name="Tang Z."/>
            <person name="Tsuchiya D."/>
            <person name="Tu H."/>
            <person name="Vos H."/>
            <person name="Wang M."/>
            <person name="Wolf Y.I."/>
            <person name="Yamagata H."/>
            <person name="Yamada T."/>
            <person name="Ye Y."/>
            <person name="Shaw J.R."/>
            <person name="Andrews J."/>
            <person name="Crease T.J."/>
            <person name="Tang H."/>
            <person name="Lucas S.M."/>
            <person name="Robertson H.M."/>
            <person name="Bork P."/>
            <person name="Koonin E.V."/>
            <person name="Zdobnov E.M."/>
            <person name="Grigoriev I.V."/>
            <person name="Lynch M."/>
            <person name="Boore J.L."/>
        </authorList>
    </citation>
    <scope>NUCLEOTIDE SEQUENCE [LARGE SCALE GENOMIC DNA]</scope>
</reference>
<proteinExistence type="predicted"/>
<sequence>MVDESCNVEAAHLWKILSEDDVEVKCSMFPDFLQVLSNAQSLIEVLTNPVNRSIHMKLEASRFGNHAV</sequence>
<dbReference type="PhylomeDB" id="E9FYS9"/>